<dbReference type="NCBIfam" id="TIGR00109">
    <property type="entry name" value="hemH"/>
    <property type="match status" value="1"/>
</dbReference>
<reference evidence="9" key="1">
    <citation type="submission" date="2018-06" db="EMBL/GenBank/DDBJ databases">
        <authorList>
            <person name="Zhirakovskaya E."/>
        </authorList>
    </citation>
    <scope>NUCLEOTIDE SEQUENCE</scope>
</reference>
<feature type="non-terminal residue" evidence="9">
    <location>
        <position position="1"/>
    </location>
</feature>
<dbReference type="PROSITE" id="PS00534">
    <property type="entry name" value="FERROCHELATASE"/>
    <property type="match status" value="1"/>
</dbReference>
<evidence type="ECO:0000256" key="8">
    <source>
        <dbReference type="SAM" id="MobiDB-lite"/>
    </source>
</evidence>
<dbReference type="InterPro" id="IPR033644">
    <property type="entry name" value="Ferrochelatase_C"/>
</dbReference>
<dbReference type="PANTHER" id="PTHR11108">
    <property type="entry name" value="FERROCHELATASE"/>
    <property type="match status" value="1"/>
</dbReference>
<dbReference type="CDD" id="cd00419">
    <property type="entry name" value="Ferrochelatase_C"/>
    <property type="match status" value="1"/>
</dbReference>
<dbReference type="HAMAP" id="MF_00323">
    <property type="entry name" value="Ferrochelatase"/>
    <property type="match status" value="1"/>
</dbReference>
<evidence type="ECO:0000256" key="6">
    <source>
        <dbReference type="ARBA" id="ARBA00023239"/>
    </source>
</evidence>
<dbReference type="InterPro" id="IPR001015">
    <property type="entry name" value="Ferrochelatase"/>
</dbReference>
<dbReference type="AlphaFoldDB" id="A0A3B1A522"/>
<keyword evidence="3" id="KW-0479">Metal-binding</keyword>
<evidence type="ECO:0000256" key="2">
    <source>
        <dbReference type="ARBA" id="ARBA00022490"/>
    </source>
</evidence>
<dbReference type="EC" id="4.99.1.1" evidence="9"/>
<sequence length="299" mass="34211">GHVARAYAKVWTPQGSPLMVLSQAITKKLQSQVNQSLPGPVHVELAMRYGNPSIANALENLRNKNVERLLILPLYPQYSATTTAAVFDEISEQLRHWRWLPNLRMLMQYHDHPLYIKAIADQIKQAQAEKGKPDQLILSFHGIPERYLHAGDPYYCQCQKTARLVAESLNLSSDDWTLYFQSRFGREPWLQPYLDKNLELMPEKGIKSIHIIAPGFSVDCLETLEELAMQNAEIFKRHGGESYHYIPALNDSDAQIELLSNLIKQEGQNWPEIDPDALQPNSNERHNLASQKKPESETY</sequence>
<dbReference type="SUPFAM" id="SSF53800">
    <property type="entry name" value="Chelatase"/>
    <property type="match status" value="1"/>
</dbReference>
<protein>
    <submittedName>
        <fullName evidence="9">Ferrochelatase, protoheme ferro-lyase</fullName>
        <ecNumber evidence="9">4.99.1.1</ecNumber>
    </submittedName>
</protein>
<accession>A0A3B1A522</accession>
<evidence type="ECO:0000256" key="7">
    <source>
        <dbReference type="ARBA" id="ARBA00023244"/>
    </source>
</evidence>
<keyword evidence="4" id="KW-0408">Iron</keyword>
<dbReference type="CDD" id="cd03411">
    <property type="entry name" value="Ferrochelatase_N"/>
    <property type="match status" value="1"/>
</dbReference>
<organism evidence="9">
    <name type="scientific">hydrothermal vent metagenome</name>
    <dbReference type="NCBI Taxonomy" id="652676"/>
    <lineage>
        <taxon>unclassified sequences</taxon>
        <taxon>metagenomes</taxon>
        <taxon>ecological metagenomes</taxon>
    </lineage>
</organism>
<dbReference type="GO" id="GO:0004325">
    <property type="term" value="F:ferrochelatase activity"/>
    <property type="evidence" value="ECO:0007669"/>
    <property type="project" value="InterPro"/>
</dbReference>
<dbReference type="UniPathway" id="UPA00252"/>
<comment type="pathway">
    <text evidence="1">Porphyrin-containing compound metabolism; protoheme biosynthesis.</text>
</comment>
<dbReference type="Pfam" id="PF00762">
    <property type="entry name" value="Ferrochelatase"/>
    <property type="match status" value="1"/>
</dbReference>
<dbReference type="FunFam" id="3.40.50.1400:FF:000002">
    <property type="entry name" value="Ferrochelatase"/>
    <property type="match status" value="1"/>
</dbReference>
<keyword evidence="7" id="KW-0627">Porphyrin biosynthesis</keyword>
<dbReference type="PANTHER" id="PTHR11108:SF1">
    <property type="entry name" value="FERROCHELATASE, MITOCHONDRIAL"/>
    <property type="match status" value="1"/>
</dbReference>
<dbReference type="GO" id="GO:0046872">
    <property type="term" value="F:metal ion binding"/>
    <property type="evidence" value="ECO:0007669"/>
    <property type="project" value="UniProtKB-KW"/>
</dbReference>
<feature type="compositionally biased region" description="Basic and acidic residues" evidence="8">
    <location>
        <begin position="283"/>
        <end position="299"/>
    </location>
</feature>
<proteinExistence type="inferred from homology"/>
<keyword evidence="2" id="KW-0963">Cytoplasm</keyword>
<keyword evidence="5" id="KW-0350">Heme biosynthesis</keyword>
<gene>
    <name evidence="9" type="ORF">MNBD_GAMMA21-1413</name>
</gene>
<name>A0A3B1A522_9ZZZZ</name>
<feature type="region of interest" description="Disordered" evidence="8">
    <location>
        <begin position="270"/>
        <end position="299"/>
    </location>
</feature>
<evidence type="ECO:0000256" key="1">
    <source>
        <dbReference type="ARBA" id="ARBA00004744"/>
    </source>
</evidence>
<keyword evidence="6 9" id="KW-0456">Lyase</keyword>
<evidence type="ECO:0000313" key="9">
    <source>
        <dbReference type="EMBL" id="VAW95213.1"/>
    </source>
</evidence>
<dbReference type="InterPro" id="IPR019772">
    <property type="entry name" value="Ferrochelatase_AS"/>
</dbReference>
<dbReference type="EMBL" id="UOFR01000032">
    <property type="protein sequence ID" value="VAW95213.1"/>
    <property type="molecule type" value="Genomic_DNA"/>
</dbReference>
<dbReference type="GO" id="GO:0006783">
    <property type="term" value="P:heme biosynthetic process"/>
    <property type="evidence" value="ECO:0007669"/>
    <property type="project" value="UniProtKB-KW"/>
</dbReference>
<dbReference type="InterPro" id="IPR033659">
    <property type="entry name" value="Ferrochelatase_N"/>
</dbReference>
<evidence type="ECO:0000256" key="5">
    <source>
        <dbReference type="ARBA" id="ARBA00023133"/>
    </source>
</evidence>
<evidence type="ECO:0000256" key="3">
    <source>
        <dbReference type="ARBA" id="ARBA00022723"/>
    </source>
</evidence>
<evidence type="ECO:0000256" key="4">
    <source>
        <dbReference type="ARBA" id="ARBA00023004"/>
    </source>
</evidence>
<dbReference type="Gene3D" id="3.40.50.1400">
    <property type="match status" value="2"/>
</dbReference>